<name>A0A1H5ZQX6_9FLAO</name>
<protein>
    <submittedName>
        <fullName evidence="1">Uncharacterized protein</fullName>
    </submittedName>
</protein>
<accession>A0A1H5ZQX6</accession>
<reference evidence="2" key="1">
    <citation type="submission" date="2016-10" db="EMBL/GenBank/DDBJ databases">
        <authorList>
            <person name="Varghese N."/>
            <person name="Submissions S."/>
        </authorList>
    </citation>
    <scope>NUCLEOTIDE SEQUENCE [LARGE SCALE GENOMIC DNA]</scope>
    <source>
        <strain evidence="2">DSM 21580</strain>
    </source>
</reference>
<dbReference type="Proteomes" id="UP000236738">
    <property type="component" value="Unassembled WGS sequence"/>
</dbReference>
<dbReference type="RefSeq" id="WP_103914041.1">
    <property type="nucleotide sequence ID" value="NZ_FNUS01000005.1"/>
</dbReference>
<proteinExistence type="predicted"/>
<evidence type="ECO:0000313" key="1">
    <source>
        <dbReference type="EMBL" id="SEG38898.1"/>
    </source>
</evidence>
<dbReference type="AlphaFoldDB" id="A0A1H5ZQX6"/>
<sequence>MKFTAEQLTFIKAKFNSLTSREMFDHLLVNFSFDKCYTSFRTECYANGFYKCEMRRWSAEEKKFLLDNYQTMGNVAIAEKLTKKGRIFTKKQVQKQVRLLKLKRSPENLQFILDQNKLSGIYSKANYKRWERMKNPASIINEIAVEDPAKEILITVIINDKIRLKVKPGTDVEKLKSEYISAIENNWEAGLQ</sequence>
<evidence type="ECO:0000313" key="2">
    <source>
        <dbReference type="Proteomes" id="UP000236738"/>
    </source>
</evidence>
<dbReference type="OrthoDB" id="6638408at2"/>
<dbReference type="EMBL" id="FNUS01000005">
    <property type="protein sequence ID" value="SEG38898.1"/>
    <property type="molecule type" value="Genomic_DNA"/>
</dbReference>
<keyword evidence="2" id="KW-1185">Reference proteome</keyword>
<organism evidence="1 2">
    <name type="scientific">Halpernia humi</name>
    <dbReference type="NCBI Taxonomy" id="493375"/>
    <lineage>
        <taxon>Bacteria</taxon>
        <taxon>Pseudomonadati</taxon>
        <taxon>Bacteroidota</taxon>
        <taxon>Flavobacteriia</taxon>
        <taxon>Flavobacteriales</taxon>
        <taxon>Weeksellaceae</taxon>
        <taxon>Chryseobacterium group</taxon>
        <taxon>Halpernia</taxon>
    </lineage>
</organism>
<gene>
    <name evidence="1" type="ORF">SAMN05421847_2162</name>
</gene>